<evidence type="ECO:0000313" key="2">
    <source>
        <dbReference type="EMBL" id="VVQ26456.1"/>
    </source>
</evidence>
<evidence type="ECO:0000259" key="1">
    <source>
        <dbReference type="SMART" id="SM01126"/>
    </source>
</evidence>
<proteinExistence type="predicted"/>
<dbReference type="Pfam" id="PF12762">
    <property type="entry name" value="DDE_Tnp_IS1595"/>
    <property type="match status" value="1"/>
</dbReference>
<feature type="domain" description="ISXO2-like transposase" evidence="1">
    <location>
        <begin position="35"/>
        <end position="166"/>
    </location>
</feature>
<dbReference type="SMART" id="SM01126">
    <property type="entry name" value="DDE_Tnp_IS1595"/>
    <property type="match status" value="1"/>
</dbReference>
<dbReference type="AlphaFoldDB" id="A0A5E7VV33"/>
<reference evidence="2 3" key="1">
    <citation type="submission" date="2019-09" db="EMBL/GenBank/DDBJ databases">
        <authorList>
            <person name="Chandra G."/>
            <person name="Truman W A."/>
        </authorList>
    </citation>
    <scope>NUCLEOTIDE SEQUENCE [LARGE SCALE GENOMIC DNA]</scope>
    <source>
        <strain evidence="2">PS928</strain>
    </source>
</reference>
<protein>
    <submittedName>
        <fullName evidence="2">IS1595 family transposase ISHsp3</fullName>
    </submittedName>
</protein>
<dbReference type="Proteomes" id="UP000381378">
    <property type="component" value="Unassembled WGS sequence"/>
</dbReference>
<name>A0A5E7VV33_PSEFL</name>
<gene>
    <name evidence="2" type="ORF">PS928_06618</name>
</gene>
<dbReference type="EMBL" id="CABVJF010000048">
    <property type="protein sequence ID" value="VVQ26456.1"/>
    <property type="molecule type" value="Genomic_DNA"/>
</dbReference>
<accession>A0A5E7VV33</accession>
<evidence type="ECO:0000313" key="3">
    <source>
        <dbReference type="Proteomes" id="UP000381378"/>
    </source>
</evidence>
<sequence>MALQLARELGVSYNTAWKLKHKFMQVMFERAQSRRLSGRIEIDDAYLGGQRPRKRGRGAEHKVPFIAAVQTSAQGHPQYLQLRRVRAFTSKEIAHYVQRSVAPGSTVFSDGLACFKAFDARGCQHIASVMGGGRASVQHPSFKWVNTLLGHVKNSLTGTFHAFHLKHAPG</sequence>
<dbReference type="NCBIfam" id="NF033547">
    <property type="entry name" value="transpos_IS1595"/>
    <property type="match status" value="1"/>
</dbReference>
<organism evidence="2 3">
    <name type="scientific">Pseudomonas fluorescens</name>
    <dbReference type="NCBI Taxonomy" id="294"/>
    <lineage>
        <taxon>Bacteria</taxon>
        <taxon>Pseudomonadati</taxon>
        <taxon>Pseudomonadota</taxon>
        <taxon>Gammaproteobacteria</taxon>
        <taxon>Pseudomonadales</taxon>
        <taxon>Pseudomonadaceae</taxon>
        <taxon>Pseudomonas</taxon>
    </lineage>
</organism>
<dbReference type="InterPro" id="IPR024445">
    <property type="entry name" value="Tnp_ISXO2-like"/>
</dbReference>